<feature type="transmembrane region" description="Helical" evidence="2">
    <location>
        <begin position="158"/>
        <end position="181"/>
    </location>
</feature>
<accession>A0A2C5Y6U7</accession>
<comment type="caution">
    <text evidence="3">The sequence shown here is derived from an EMBL/GenBank/DDBJ whole genome shotgun (WGS) entry which is preliminary data.</text>
</comment>
<proteinExistence type="predicted"/>
<keyword evidence="4" id="KW-1185">Reference proteome</keyword>
<organism evidence="3 4">
    <name type="scientific">Ophiocordyceps australis</name>
    <dbReference type="NCBI Taxonomy" id="1399860"/>
    <lineage>
        <taxon>Eukaryota</taxon>
        <taxon>Fungi</taxon>
        <taxon>Dikarya</taxon>
        <taxon>Ascomycota</taxon>
        <taxon>Pezizomycotina</taxon>
        <taxon>Sordariomycetes</taxon>
        <taxon>Hypocreomycetidae</taxon>
        <taxon>Hypocreales</taxon>
        <taxon>Ophiocordycipitaceae</taxon>
        <taxon>Ophiocordyceps</taxon>
    </lineage>
</organism>
<protein>
    <submittedName>
        <fullName evidence="3">Uncharacterized protein</fullName>
    </submittedName>
</protein>
<feature type="compositionally biased region" description="Polar residues" evidence="1">
    <location>
        <begin position="1"/>
        <end position="15"/>
    </location>
</feature>
<feature type="compositionally biased region" description="Polar residues" evidence="1">
    <location>
        <begin position="25"/>
        <end position="34"/>
    </location>
</feature>
<name>A0A2C5Y6U7_9HYPO</name>
<sequence>MASDPKSQVSVQGSSADGDVVSEKTMGSWTSRSAPGSYAYEHFSRRGQLRQLLLATAARWVTTTAIAGCMLGMLWGYSTKEVMPAWKKRELDVLIICCTVCLSVSIGASLTAMVRQMRWWLLSLDPTPPREADLILQCHNIGKLTTLGWVTRRWTVRAFVAVWLLLHAVSQVPLAALGLSYNINMAVESVLTRPGLVAAADVSEIKMSRSEMKMGELGRSGATPSIHALHHTANSYGLAGITNGIPSWGAMPKPGALLLFEPLYDLVYCNTSASQSMCSYVFIETPPLHSNEAWPVATNRHVTVRTRCKSWPVIEGGNGRASSVRIFDSAADMGLHFSLPALYGPDQTMYIWEPGRLPSDDWNIVTALEASETDAFWYHCNVSVGGVANALLPQHQVGVPLKRLATAAIAMQGYLSYELNRSQINQVMQYHSYPAESVVGEPRHGNTSAMALQMAVFASCVIAMTARNNPRIELPGNVPLMGVALYIEDWHRIYLILGITVASQAVLGLIAALIASRVQVRGRSNLAMASLLAPALPAARHGWACVAGGCELAAAIEPAKLAYAARAEGGYSMEMR</sequence>
<feature type="transmembrane region" description="Helical" evidence="2">
    <location>
        <begin position="52"/>
        <end position="73"/>
    </location>
</feature>
<keyword evidence="2" id="KW-1133">Transmembrane helix</keyword>
<dbReference type="Proteomes" id="UP000226192">
    <property type="component" value="Unassembled WGS sequence"/>
</dbReference>
<dbReference type="AlphaFoldDB" id="A0A2C5Y6U7"/>
<keyword evidence="2" id="KW-0472">Membrane</keyword>
<evidence type="ECO:0000313" key="4">
    <source>
        <dbReference type="Proteomes" id="UP000226192"/>
    </source>
</evidence>
<reference evidence="3 4" key="1">
    <citation type="submission" date="2017-06" db="EMBL/GenBank/DDBJ databases">
        <title>Ant-infecting Ophiocordyceps genomes reveal a high diversity of potential behavioral manipulation genes and a possible major role for enterotoxins.</title>
        <authorList>
            <person name="De Bekker C."/>
            <person name="Evans H.C."/>
            <person name="Brachmann A."/>
            <person name="Hughes D.P."/>
        </authorList>
    </citation>
    <scope>NUCLEOTIDE SEQUENCE [LARGE SCALE GENOMIC DNA]</scope>
    <source>
        <strain evidence="3 4">Map64</strain>
    </source>
</reference>
<feature type="region of interest" description="Disordered" evidence="1">
    <location>
        <begin position="1"/>
        <end position="34"/>
    </location>
</feature>
<dbReference type="EMBL" id="NJET01000059">
    <property type="protein sequence ID" value="PHH62962.1"/>
    <property type="molecule type" value="Genomic_DNA"/>
</dbReference>
<feature type="transmembrane region" description="Helical" evidence="2">
    <location>
        <begin position="493"/>
        <end position="515"/>
    </location>
</feature>
<evidence type="ECO:0000313" key="3">
    <source>
        <dbReference type="EMBL" id="PHH62962.1"/>
    </source>
</evidence>
<feature type="transmembrane region" description="Helical" evidence="2">
    <location>
        <begin position="93"/>
        <end position="114"/>
    </location>
</feature>
<evidence type="ECO:0000256" key="1">
    <source>
        <dbReference type="SAM" id="MobiDB-lite"/>
    </source>
</evidence>
<dbReference type="OrthoDB" id="3596604at2759"/>
<evidence type="ECO:0000256" key="2">
    <source>
        <dbReference type="SAM" id="Phobius"/>
    </source>
</evidence>
<gene>
    <name evidence="3" type="ORF">CDD81_6387</name>
</gene>
<keyword evidence="2" id="KW-0812">Transmembrane</keyword>